<comment type="function">
    <text evidence="5">ATP-dependent carboxylate-amine ligase which exhibits weak glutamate--cysteine ligase activity.</text>
</comment>
<dbReference type="NCBIfam" id="TIGR02050">
    <property type="entry name" value="gshA_cyan_rel"/>
    <property type="match status" value="1"/>
</dbReference>
<evidence type="ECO:0000313" key="6">
    <source>
        <dbReference type="EMBL" id="BCB81759.1"/>
    </source>
</evidence>
<dbReference type="EC" id="6.3.2.2" evidence="5"/>
<dbReference type="InterPro" id="IPR014746">
    <property type="entry name" value="Gln_synth/guanido_kin_cat_dom"/>
</dbReference>
<evidence type="ECO:0000256" key="4">
    <source>
        <dbReference type="ARBA" id="ARBA00048819"/>
    </source>
</evidence>
<dbReference type="PANTHER" id="PTHR36510:SF1">
    <property type="entry name" value="GLUTAMATE--CYSTEINE LIGASE 2-RELATED"/>
    <property type="match status" value="1"/>
</dbReference>
<dbReference type="Pfam" id="PF04107">
    <property type="entry name" value="GCS2"/>
    <property type="match status" value="1"/>
</dbReference>
<dbReference type="Proteomes" id="UP000502508">
    <property type="component" value="Chromosome"/>
</dbReference>
<dbReference type="HAMAP" id="MF_01609">
    <property type="entry name" value="Glu_cys_ligase_2"/>
    <property type="match status" value="1"/>
</dbReference>
<dbReference type="NCBIfam" id="NF010041">
    <property type="entry name" value="PRK13517.1-1"/>
    <property type="match status" value="1"/>
</dbReference>
<protein>
    <recommendedName>
        <fullName evidence="5">Putative glutamate--cysteine ligase 2</fullName>
        <ecNumber evidence="5">6.3.2.2</ecNumber>
    </recommendedName>
    <alternativeName>
        <fullName evidence="5">Gamma-glutamylcysteine synthetase 2</fullName>
        <shortName evidence="5">GCS 2</shortName>
        <shortName evidence="5">Gamma-GCS 2</shortName>
    </alternativeName>
</protein>
<proteinExistence type="inferred from homology"/>
<keyword evidence="7" id="KW-1185">Reference proteome</keyword>
<dbReference type="GO" id="GO:0005524">
    <property type="term" value="F:ATP binding"/>
    <property type="evidence" value="ECO:0007669"/>
    <property type="project" value="UniProtKB-KW"/>
</dbReference>
<evidence type="ECO:0000256" key="3">
    <source>
        <dbReference type="ARBA" id="ARBA00022840"/>
    </source>
</evidence>
<evidence type="ECO:0000256" key="2">
    <source>
        <dbReference type="ARBA" id="ARBA00022741"/>
    </source>
</evidence>
<dbReference type="AlphaFoldDB" id="A0A6F8Y6V3"/>
<comment type="catalytic activity">
    <reaction evidence="4 5">
        <text>L-cysteine + L-glutamate + ATP = gamma-L-glutamyl-L-cysteine + ADP + phosphate + H(+)</text>
        <dbReference type="Rhea" id="RHEA:13285"/>
        <dbReference type="ChEBI" id="CHEBI:15378"/>
        <dbReference type="ChEBI" id="CHEBI:29985"/>
        <dbReference type="ChEBI" id="CHEBI:30616"/>
        <dbReference type="ChEBI" id="CHEBI:35235"/>
        <dbReference type="ChEBI" id="CHEBI:43474"/>
        <dbReference type="ChEBI" id="CHEBI:58173"/>
        <dbReference type="ChEBI" id="CHEBI:456216"/>
        <dbReference type="EC" id="6.3.2.2"/>
    </reaction>
</comment>
<evidence type="ECO:0000256" key="5">
    <source>
        <dbReference type="HAMAP-Rule" id="MF_01609"/>
    </source>
</evidence>
<reference evidence="6 7" key="1">
    <citation type="submission" date="2020-03" db="EMBL/GenBank/DDBJ databases">
        <title>Whole genome shotgun sequence of Phytohabitans flavus NBRC 107702.</title>
        <authorList>
            <person name="Komaki H."/>
            <person name="Tamura T."/>
        </authorList>
    </citation>
    <scope>NUCLEOTIDE SEQUENCE [LARGE SCALE GENOMIC DNA]</scope>
    <source>
        <strain evidence="6 7">NBRC 107702</strain>
    </source>
</reference>
<dbReference type="InterPro" id="IPR011793">
    <property type="entry name" value="YbdK"/>
</dbReference>
<accession>A0A6F8Y6V3</accession>
<evidence type="ECO:0000256" key="1">
    <source>
        <dbReference type="ARBA" id="ARBA00022598"/>
    </source>
</evidence>
<dbReference type="SUPFAM" id="SSF55931">
    <property type="entry name" value="Glutamine synthetase/guanido kinase"/>
    <property type="match status" value="1"/>
</dbReference>
<dbReference type="InterPro" id="IPR050141">
    <property type="entry name" value="GCL_type2/YbdK_subfam"/>
</dbReference>
<keyword evidence="1 5" id="KW-0436">Ligase</keyword>
<reference evidence="6 7" key="2">
    <citation type="submission" date="2020-03" db="EMBL/GenBank/DDBJ databases">
        <authorList>
            <person name="Ichikawa N."/>
            <person name="Kimura A."/>
            <person name="Kitahashi Y."/>
            <person name="Uohara A."/>
        </authorList>
    </citation>
    <scope>NUCLEOTIDE SEQUENCE [LARGE SCALE GENOMIC DNA]</scope>
    <source>
        <strain evidence="6 7">NBRC 107702</strain>
    </source>
</reference>
<dbReference type="GO" id="GO:0042398">
    <property type="term" value="P:modified amino acid biosynthetic process"/>
    <property type="evidence" value="ECO:0007669"/>
    <property type="project" value="InterPro"/>
</dbReference>
<comment type="similarity">
    <text evidence="5">Belongs to the glutamate--cysteine ligase type 2 family. YbdK subfamily.</text>
</comment>
<evidence type="ECO:0000313" key="7">
    <source>
        <dbReference type="Proteomes" id="UP000502508"/>
    </source>
</evidence>
<dbReference type="Gene3D" id="3.30.590.20">
    <property type="match status" value="1"/>
</dbReference>
<gene>
    <name evidence="6" type="ORF">Pflav_081690</name>
</gene>
<dbReference type="InterPro" id="IPR006336">
    <property type="entry name" value="GCS2"/>
</dbReference>
<name>A0A6F8Y6V3_9ACTN</name>
<dbReference type="KEGG" id="pfla:Pflav_081690"/>
<dbReference type="GO" id="GO:0004357">
    <property type="term" value="F:glutamate-cysteine ligase activity"/>
    <property type="evidence" value="ECO:0007669"/>
    <property type="project" value="UniProtKB-EC"/>
</dbReference>
<organism evidence="6 7">
    <name type="scientific">Phytohabitans flavus</name>
    <dbReference type="NCBI Taxonomy" id="1076124"/>
    <lineage>
        <taxon>Bacteria</taxon>
        <taxon>Bacillati</taxon>
        <taxon>Actinomycetota</taxon>
        <taxon>Actinomycetes</taxon>
        <taxon>Micromonosporales</taxon>
        <taxon>Micromonosporaceae</taxon>
    </lineage>
</organism>
<sequence length="384" mass="41432">MGVFSENGGVSGDEGSGYMAAVQLTVGVEEEFLLLDAEKSQAAPAVDAVLAEVPGDLRGQVAREYLTSQIEINSPPGLDLRALRHSLGLLRTGIAGAAERAGARVAAIGCCPVAGPEPPVVDEPRFHRMVERFGALSPGPGLNGVHVHIGVPDPHVRVQVLNHLRPWLPLLHAATTNSPFADGRDSGYASWRSVMWERWPSVGPTPYLESHDHYEDLVARLTSAGAMLDEAMLYWYARLSARYPTVELRIGDVCPTLDDTILVAALARGLVGTVLGDIEAGRPAPRIDHHLLSAAHWRAAHDGLSGLLVDPADQRSRPAWHLFQRLFDTVRPELERTGDLELVTLLMGRLRSRGTGASRQRAVYARTGDMAAVLDHLTLPTSLG</sequence>
<keyword evidence="2 5" id="KW-0547">Nucleotide-binding</keyword>
<keyword evidence="3 5" id="KW-0067">ATP-binding</keyword>
<dbReference type="EMBL" id="AP022870">
    <property type="protein sequence ID" value="BCB81759.1"/>
    <property type="molecule type" value="Genomic_DNA"/>
</dbReference>
<dbReference type="PANTHER" id="PTHR36510">
    <property type="entry name" value="GLUTAMATE--CYSTEINE LIGASE 2-RELATED"/>
    <property type="match status" value="1"/>
</dbReference>